<dbReference type="EMBL" id="QYUP01000185">
    <property type="protein sequence ID" value="RJG08519.1"/>
    <property type="molecule type" value="Genomic_DNA"/>
</dbReference>
<evidence type="ECO:0008006" key="3">
    <source>
        <dbReference type="Google" id="ProtNLM"/>
    </source>
</evidence>
<reference evidence="1 2" key="1">
    <citation type="submission" date="2018-09" db="EMBL/GenBank/DDBJ databases">
        <authorList>
            <person name="Zhu H."/>
        </authorList>
    </citation>
    <scope>NUCLEOTIDE SEQUENCE [LARGE SCALE GENOMIC DNA]</scope>
    <source>
        <strain evidence="1 2">K1S02-61</strain>
    </source>
</reference>
<organism evidence="1 2">
    <name type="scientific">Massilia cavernae</name>
    <dbReference type="NCBI Taxonomy" id="2320864"/>
    <lineage>
        <taxon>Bacteria</taxon>
        <taxon>Pseudomonadati</taxon>
        <taxon>Pseudomonadota</taxon>
        <taxon>Betaproteobacteria</taxon>
        <taxon>Burkholderiales</taxon>
        <taxon>Oxalobacteraceae</taxon>
        <taxon>Telluria group</taxon>
        <taxon>Massilia</taxon>
    </lineage>
</organism>
<gene>
    <name evidence="1" type="ORF">D3872_23675</name>
</gene>
<dbReference type="AlphaFoldDB" id="A0A418X7R1"/>
<sequence>MGLRLLNVERKLWADYWVNSKSGIMGPSPSWGSLVDGAGTWDSDDVDGATPIVVRGVWDQITPDSCRWRQAVSQDDGATWQENWIMHWTRA</sequence>
<keyword evidence="2" id="KW-1185">Reference proteome</keyword>
<evidence type="ECO:0000313" key="2">
    <source>
        <dbReference type="Proteomes" id="UP000284006"/>
    </source>
</evidence>
<protein>
    <recommendedName>
        <fullName evidence="3">DUF1579 domain-containing protein</fullName>
    </recommendedName>
</protein>
<dbReference type="Proteomes" id="UP000284006">
    <property type="component" value="Unassembled WGS sequence"/>
</dbReference>
<dbReference type="OrthoDB" id="9814791at2"/>
<evidence type="ECO:0000313" key="1">
    <source>
        <dbReference type="EMBL" id="RJG08519.1"/>
    </source>
</evidence>
<name>A0A418X7R1_9BURK</name>
<dbReference type="RefSeq" id="WP_119813071.1">
    <property type="nucleotide sequence ID" value="NZ_QYUP01000185.1"/>
</dbReference>
<comment type="caution">
    <text evidence="1">The sequence shown here is derived from an EMBL/GenBank/DDBJ whole genome shotgun (WGS) entry which is preliminary data.</text>
</comment>
<proteinExistence type="predicted"/>
<accession>A0A418X7R1</accession>